<evidence type="ECO:0000313" key="1">
    <source>
        <dbReference type="EMBL" id="CEK71168.1"/>
    </source>
</evidence>
<accession>A0A0B6ZRF7</accession>
<sequence length="69" mass="7776">MGKLEYDSTGYKSSSQARASATMAIECVVVKMIFVDVGLSYNEVYDDSVSTRPDIVLFQRQHPKRSLKQ</sequence>
<gene>
    <name evidence="1" type="primary">ORF77210</name>
</gene>
<dbReference type="AlphaFoldDB" id="A0A0B6ZRF7"/>
<name>A0A0B6ZRF7_9EUPU</name>
<protein>
    <submittedName>
        <fullName evidence="1">Uncharacterized protein</fullName>
    </submittedName>
</protein>
<proteinExistence type="predicted"/>
<dbReference type="EMBL" id="HACG01024303">
    <property type="protein sequence ID" value="CEK71168.1"/>
    <property type="molecule type" value="Transcribed_RNA"/>
</dbReference>
<organism evidence="1">
    <name type="scientific">Arion vulgaris</name>
    <dbReference type="NCBI Taxonomy" id="1028688"/>
    <lineage>
        <taxon>Eukaryota</taxon>
        <taxon>Metazoa</taxon>
        <taxon>Spiralia</taxon>
        <taxon>Lophotrochozoa</taxon>
        <taxon>Mollusca</taxon>
        <taxon>Gastropoda</taxon>
        <taxon>Heterobranchia</taxon>
        <taxon>Euthyneura</taxon>
        <taxon>Panpulmonata</taxon>
        <taxon>Eupulmonata</taxon>
        <taxon>Stylommatophora</taxon>
        <taxon>Helicina</taxon>
        <taxon>Arionoidea</taxon>
        <taxon>Arionidae</taxon>
        <taxon>Arion</taxon>
    </lineage>
</organism>
<reference evidence="1" key="1">
    <citation type="submission" date="2014-12" db="EMBL/GenBank/DDBJ databases">
        <title>Insight into the proteome of Arion vulgaris.</title>
        <authorList>
            <person name="Aradska J."/>
            <person name="Bulat T."/>
            <person name="Smidak R."/>
            <person name="Sarate P."/>
            <person name="Gangsoo J."/>
            <person name="Sialana F."/>
            <person name="Bilban M."/>
            <person name="Lubec G."/>
        </authorList>
    </citation>
    <scope>NUCLEOTIDE SEQUENCE</scope>
    <source>
        <tissue evidence="1">Skin</tissue>
    </source>
</reference>